<keyword evidence="1" id="KW-1133">Transmembrane helix</keyword>
<dbReference type="EMBL" id="SDHZ01000001">
    <property type="protein sequence ID" value="RXK86798.1"/>
    <property type="molecule type" value="Genomic_DNA"/>
</dbReference>
<dbReference type="InterPro" id="IPR032508">
    <property type="entry name" value="FecR_C"/>
</dbReference>
<dbReference type="OrthoDB" id="1099963at2"/>
<reference evidence="4 5" key="1">
    <citation type="submission" date="2019-01" db="EMBL/GenBank/DDBJ databases">
        <title>Filimonas sp. strain TTM-71.</title>
        <authorList>
            <person name="Chen W.-M."/>
        </authorList>
    </citation>
    <scope>NUCLEOTIDE SEQUENCE [LARGE SCALE GENOMIC DNA]</scope>
    <source>
        <strain evidence="4 5">TTM-71</strain>
    </source>
</reference>
<sequence>MNLSQQRLVELYRKRVADTLSEAEAEEFYLLLTGPGSEQQLSAVLYEGWKQVVSEHNSAIINSRLSKKQIDALINSFPVNEATGEYSDEAPAAGSRVTFMRRWWTAAAAVLVLTAALWLAVSQMNRNNTPVIAGKSAGIAPGKDGAVLTLADGTQVLLDTIQNGVVAHQAGADIRIANGVLYYEGTSSQLLYNTMHTPKGRKYNITLPDGTLVWLNSGSSIHYPVAFKGKERRVDITGEVYMEVAKHNDPATGSRIPFLVNINNKAVLEVLGTHFNINAYDNEATINTTLLEGKIRLKKEQEQVLLEPGQQAQIEAGSAAPVRLIKHADVEQVIAWKNDLFNFEGASLEEAMRQLERWYDIEVSYKNGIPDVRLRGEMTKGVQLNQLLVALEQLGLRYKLEGRKLIILR</sequence>
<name>A0A4Q1DCU9_9BACT</name>
<dbReference type="AlphaFoldDB" id="A0A4Q1DCU9"/>
<accession>A0A4Q1DCU9</accession>
<dbReference type="Gene3D" id="3.55.50.30">
    <property type="match status" value="1"/>
</dbReference>
<protein>
    <submittedName>
        <fullName evidence="4">FecR family protein</fullName>
    </submittedName>
</protein>
<dbReference type="InterPro" id="IPR006860">
    <property type="entry name" value="FecR"/>
</dbReference>
<dbReference type="GO" id="GO:0016989">
    <property type="term" value="F:sigma factor antagonist activity"/>
    <property type="evidence" value="ECO:0007669"/>
    <property type="project" value="TreeGrafter"/>
</dbReference>
<gene>
    <name evidence="4" type="ORF">ESB13_08365</name>
</gene>
<keyword evidence="1" id="KW-0472">Membrane</keyword>
<dbReference type="Gene3D" id="2.60.120.1440">
    <property type="match status" value="1"/>
</dbReference>
<organism evidence="4 5">
    <name type="scientific">Filimonas effusa</name>
    <dbReference type="NCBI Taxonomy" id="2508721"/>
    <lineage>
        <taxon>Bacteria</taxon>
        <taxon>Pseudomonadati</taxon>
        <taxon>Bacteroidota</taxon>
        <taxon>Chitinophagia</taxon>
        <taxon>Chitinophagales</taxon>
        <taxon>Chitinophagaceae</taxon>
        <taxon>Filimonas</taxon>
    </lineage>
</organism>
<dbReference type="PANTHER" id="PTHR30273:SF2">
    <property type="entry name" value="PROTEIN FECR"/>
    <property type="match status" value="1"/>
</dbReference>
<evidence type="ECO:0000313" key="4">
    <source>
        <dbReference type="EMBL" id="RXK86798.1"/>
    </source>
</evidence>
<evidence type="ECO:0000259" key="3">
    <source>
        <dbReference type="Pfam" id="PF16344"/>
    </source>
</evidence>
<feature type="transmembrane region" description="Helical" evidence="1">
    <location>
        <begin position="103"/>
        <end position="121"/>
    </location>
</feature>
<feature type="domain" description="Protein FecR C-terminal" evidence="3">
    <location>
        <begin position="341"/>
        <end position="407"/>
    </location>
</feature>
<dbReference type="Proteomes" id="UP000290545">
    <property type="component" value="Unassembled WGS sequence"/>
</dbReference>
<dbReference type="RefSeq" id="WP_129002547.1">
    <property type="nucleotide sequence ID" value="NZ_SDHZ01000001.1"/>
</dbReference>
<feature type="domain" description="FecR protein" evidence="2">
    <location>
        <begin position="194"/>
        <end position="296"/>
    </location>
</feature>
<evidence type="ECO:0000256" key="1">
    <source>
        <dbReference type="SAM" id="Phobius"/>
    </source>
</evidence>
<keyword evidence="5" id="KW-1185">Reference proteome</keyword>
<keyword evidence="1" id="KW-0812">Transmembrane</keyword>
<dbReference type="Pfam" id="PF16344">
    <property type="entry name" value="FecR_C"/>
    <property type="match status" value="1"/>
</dbReference>
<dbReference type="Pfam" id="PF04773">
    <property type="entry name" value="FecR"/>
    <property type="match status" value="1"/>
</dbReference>
<proteinExistence type="predicted"/>
<evidence type="ECO:0000259" key="2">
    <source>
        <dbReference type="Pfam" id="PF04773"/>
    </source>
</evidence>
<comment type="caution">
    <text evidence="4">The sequence shown here is derived from an EMBL/GenBank/DDBJ whole genome shotgun (WGS) entry which is preliminary data.</text>
</comment>
<dbReference type="PANTHER" id="PTHR30273">
    <property type="entry name" value="PERIPLASMIC SIGNAL SENSOR AND SIGMA FACTOR ACTIVATOR FECR-RELATED"/>
    <property type="match status" value="1"/>
</dbReference>
<evidence type="ECO:0000313" key="5">
    <source>
        <dbReference type="Proteomes" id="UP000290545"/>
    </source>
</evidence>
<dbReference type="InterPro" id="IPR012373">
    <property type="entry name" value="Ferrdict_sens_TM"/>
</dbReference>